<dbReference type="EMBL" id="OX451737">
    <property type="protein sequence ID" value="CAI8597216.1"/>
    <property type="molecule type" value="Genomic_DNA"/>
</dbReference>
<evidence type="ECO:0000313" key="1">
    <source>
        <dbReference type="EMBL" id="CAI8597216.1"/>
    </source>
</evidence>
<keyword evidence="2" id="KW-1185">Reference proteome</keyword>
<dbReference type="Proteomes" id="UP001157006">
    <property type="component" value="Chromosome 2"/>
</dbReference>
<name>A0AAV0ZHA2_VICFA</name>
<reference evidence="1 2" key="1">
    <citation type="submission" date="2023-01" db="EMBL/GenBank/DDBJ databases">
        <authorList>
            <person name="Kreplak J."/>
        </authorList>
    </citation>
    <scope>NUCLEOTIDE SEQUENCE [LARGE SCALE GENOMIC DNA]</scope>
</reference>
<evidence type="ECO:0000313" key="2">
    <source>
        <dbReference type="Proteomes" id="UP001157006"/>
    </source>
</evidence>
<proteinExistence type="predicted"/>
<accession>A0AAV0ZHA2</accession>
<protein>
    <submittedName>
        <fullName evidence="1">Uncharacterized protein</fullName>
    </submittedName>
</protein>
<organism evidence="1 2">
    <name type="scientific">Vicia faba</name>
    <name type="common">Broad bean</name>
    <name type="synonym">Faba vulgaris</name>
    <dbReference type="NCBI Taxonomy" id="3906"/>
    <lineage>
        <taxon>Eukaryota</taxon>
        <taxon>Viridiplantae</taxon>
        <taxon>Streptophyta</taxon>
        <taxon>Embryophyta</taxon>
        <taxon>Tracheophyta</taxon>
        <taxon>Spermatophyta</taxon>
        <taxon>Magnoliopsida</taxon>
        <taxon>eudicotyledons</taxon>
        <taxon>Gunneridae</taxon>
        <taxon>Pentapetalae</taxon>
        <taxon>rosids</taxon>
        <taxon>fabids</taxon>
        <taxon>Fabales</taxon>
        <taxon>Fabaceae</taxon>
        <taxon>Papilionoideae</taxon>
        <taxon>50 kb inversion clade</taxon>
        <taxon>NPAAA clade</taxon>
        <taxon>Hologalegina</taxon>
        <taxon>IRL clade</taxon>
        <taxon>Fabeae</taxon>
        <taxon>Vicia</taxon>
    </lineage>
</organism>
<gene>
    <name evidence="1" type="ORF">VFH_II071120</name>
</gene>
<sequence>MNDEQIRYHFLREHSVIWNCYSIYGESLIEVSENFRENSETSLRSLCSNESSPQEFATGLILRRYFGQDYNHLGVVLVQHGISRNNGNFGQNCMN</sequence>
<dbReference type="AlphaFoldDB" id="A0AAV0ZHA2"/>